<evidence type="ECO:0000313" key="1">
    <source>
        <dbReference type="EMBL" id="AWX46223.1"/>
    </source>
</evidence>
<organism evidence="1 2">
    <name type="scientific">Flagellimonas maritima</name>
    <dbReference type="NCBI Taxonomy" id="1383885"/>
    <lineage>
        <taxon>Bacteria</taxon>
        <taxon>Pseudomonadati</taxon>
        <taxon>Bacteroidota</taxon>
        <taxon>Flavobacteriia</taxon>
        <taxon>Flavobacteriales</taxon>
        <taxon>Flavobacteriaceae</taxon>
        <taxon>Flagellimonas</taxon>
    </lineage>
</organism>
<protein>
    <submittedName>
        <fullName evidence="1">Uncharacterized protein</fullName>
    </submittedName>
</protein>
<dbReference type="EMBL" id="CP030104">
    <property type="protein sequence ID" value="AWX46223.1"/>
    <property type="molecule type" value="Genomic_DNA"/>
</dbReference>
<dbReference type="AlphaFoldDB" id="A0A2Z4LWY4"/>
<dbReference type="KEGG" id="spon:HME9304_03255"/>
<sequence length="53" mass="6281">MNSIKKINVPKRPDFLERTRHKVLTFGYDYVIFKSKVKKYLASSKEQLTSIHP</sequence>
<dbReference type="Proteomes" id="UP000248536">
    <property type="component" value="Chromosome"/>
</dbReference>
<name>A0A2Z4LWY4_9FLAO</name>
<proteinExistence type="predicted"/>
<evidence type="ECO:0000313" key="2">
    <source>
        <dbReference type="Proteomes" id="UP000248536"/>
    </source>
</evidence>
<keyword evidence="2" id="KW-1185">Reference proteome</keyword>
<reference evidence="1 2" key="1">
    <citation type="submission" date="2018-06" db="EMBL/GenBank/DDBJ databases">
        <title>Spongiibacterium sp. HME9304 Genome sequencing and assembly.</title>
        <authorList>
            <person name="Kang H."/>
            <person name="Kim H."/>
            <person name="Joh K."/>
        </authorList>
    </citation>
    <scope>NUCLEOTIDE SEQUENCE [LARGE SCALE GENOMIC DNA]</scope>
    <source>
        <strain evidence="1 2">HME9304</strain>
    </source>
</reference>
<accession>A0A2Z4LWY4</accession>
<gene>
    <name evidence="1" type="ORF">HME9304_03255</name>
</gene>